<name>A0A238JGH3_9RHOB</name>
<dbReference type="SMART" id="SM00450">
    <property type="entry name" value="RHOD"/>
    <property type="match status" value="1"/>
</dbReference>
<feature type="signal peptide" evidence="1">
    <location>
        <begin position="1"/>
        <end position="21"/>
    </location>
</feature>
<dbReference type="Proteomes" id="UP000225972">
    <property type="component" value="Unassembled WGS sequence"/>
</dbReference>
<dbReference type="OrthoDB" id="9784513at2"/>
<dbReference type="RefSeq" id="WP_099248350.1">
    <property type="nucleotide sequence ID" value="NZ_FXXP01000003.1"/>
</dbReference>
<reference evidence="4" key="1">
    <citation type="submission" date="2017-05" db="EMBL/GenBank/DDBJ databases">
        <authorList>
            <person name="Rodrigo-Torres L."/>
            <person name="Arahal R. D."/>
            <person name="Lucena T."/>
        </authorList>
    </citation>
    <scope>NUCLEOTIDE SEQUENCE [LARGE SCALE GENOMIC DNA]</scope>
    <source>
        <strain evidence="4">CECT 8649</strain>
    </source>
</reference>
<feature type="chain" id="PRO_5012104847" evidence="1">
    <location>
        <begin position="22"/>
        <end position="190"/>
    </location>
</feature>
<protein>
    <submittedName>
        <fullName evidence="3">Rhodanese-like domain protein</fullName>
    </submittedName>
</protein>
<dbReference type="SUPFAM" id="SSF52821">
    <property type="entry name" value="Rhodanese/Cell cycle control phosphatase"/>
    <property type="match status" value="1"/>
</dbReference>
<dbReference type="PROSITE" id="PS50206">
    <property type="entry name" value="RHODANESE_3"/>
    <property type="match status" value="1"/>
</dbReference>
<proteinExistence type="predicted"/>
<gene>
    <name evidence="3" type="ORF">TRP8649_03919</name>
</gene>
<keyword evidence="1" id="KW-0732">Signal</keyword>
<sequence length="190" mass="19694">MYQGLVLTAVSVAMLAMPALAQQSRISEDRDRFQMSVNGASVSITRSGVACPPACLQPMQAGPGVSTIGELEMLDFLELFVAGGSGLLVDIRLPEGFGAGTIPGAVNVPAATLRPGNPYRDDLLNALGVRSGDFSSAFDLVIFGSGADDPEAAEAVRSLLDAGYPASKLKYYRGGLNAWVALGLSTALSR</sequence>
<evidence type="ECO:0000313" key="3">
    <source>
        <dbReference type="EMBL" id="SMX29780.1"/>
    </source>
</evidence>
<dbReference type="EMBL" id="FXXP01000003">
    <property type="protein sequence ID" value="SMX29780.1"/>
    <property type="molecule type" value="Genomic_DNA"/>
</dbReference>
<dbReference type="Pfam" id="PF00581">
    <property type="entry name" value="Rhodanese"/>
    <property type="match status" value="1"/>
</dbReference>
<dbReference type="CDD" id="cd00158">
    <property type="entry name" value="RHOD"/>
    <property type="match status" value="1"/>
</dbReference>
<dbReference type="InterPro" id="IPR036873">
    <property type="entry name" value="Rhodanese-like_dom_sf"/>
</dbReference>
<dbReference type="Gene3D" id="3.40.250.10">
    <property type="entry name" value="Rhodanese-like domain"/>
    <property type="match status" value="1"/>
</dbReference>
<feature type="domain" description="Rhodanese" evidence="2">
    <location>
        <begin position="82"/>
        <end position="188"/>
    </location>
</feature>
<dbReference type="AlphaFoldDB" id="A0A238JGH3"/>
<evidence type="ECO:0000256" key="1">
    <source>
        <dbReference type="SAM" id="SignalP"/>
    </source>
</evidence>
<accession>A0A238JGH3</accession>
<organism evidence="3 4">
    <name type="scientific">Pelagimonas phthalicica</name>
    <dbReference type="NCBI Taxonomy" id="1037362"/>
    <lineage>
        <taxon>Bacteria</taxon>
        <taxon>Pseudomonadati</taxon>
        <taxon>Pseudomonadota</taxon>
        <taxon>Alphaproteobacteria</taxon>
        <taxon>Rhodobacterales</taxon>
        <taxon>Roseobacteraceae</taxon>
        <taxon>Pelagimonas</taxon>
    </lineage>
</organism>
<evidence type="ECO:0000313" key="4">
    <source>
        <dbReference type="Proteomes" id="UP000225972"/>
    </source>
</evidence>
<dbReference type="InterPro" id="IPR001763">
    <property type="entry name" value="Rhodanese-like_dom"/>
</dbReference>
<evidence type="ECO:0000259" key="2">
    <source>
        <dbReference type="PROSITE" id="PS50206"/>
    </source>
</evidence>
<keyword evidence="4" id="KW-1185">Reference proteome</keyword>